<dbReference type="Pfam" id="PF08439">
    <property type="entry name" value="Peptidase_M3_N"/>
    <property type="match status" value="1"/>
</dbReference>
<feature type="domain" description="Oligopeptidase F N-terminal" evidence="8">
    <location>
        <begin position="116"/>
        <end position="180"/>
    </location>
</feature>
<dbReference type="OrthoDB" id="9766487at2"/>
<proteinExistence type="inferred from homology"/>
<dbReference type="PANTHER" id="PTHR11804:SF5">
    <property type="entry name" value="OLIGOENDOPEPTIDASE F"/>
    <property type="match status" value="1"/>
</dbReference>
<comment type="cofactor">
    <cofactor evidence="6">
        <name>Zn(2+)</name>
        <dbReference type="ChEBI" id="CHEBI:29105"/>
    </cofactor>
    <text evidence="6">Binds 1 zinc ion.</text>
</comment>
<comment type="similarity">
    <text evidence="6">Belongs to the peptidase M3 family.</text>
</comment>
<keyword evidence="2 6" id="KW-0479">Metal-binding</keyword>
<keyword evidence="3 6" id="KW-0378">Hydrolase</keyword>
<reference evidence="9 10" key="1">
    <citation type="submission" date="2015-07" db="EMBL/GenBank/DDBJ databases">
        <title>Genome sequence of Ornatilinea apprima DSM 23815.</title>
        <authorList>
            <person name="Hemp J."/>
            <person name="Ward L.M."/>
            <person name="Pace L.A."/>
            <person name="Fischer W.W."/>
        </authorList>
    </citation>
    <scope>NUCLEOTIDE SEQUENCE [LARGE SCALE GENOMIC DNA]</scope>
    <source>
        <strain evidence="9 10">P3M-1</strain>
    </source>
</reference>
<dbReference type="STRING" id="1134406.ADN00_01585"/>
<sequence>MSKIQAYPQTEWSLADLFPAAGSPELEAAFTQLDSLTAEFEKIREQFVPEISAEMFLSTIKKMEEINRLAARLGSFSGLWYSEDTQNQAAQSLEAKVDQFLAGLSNRMLFFSLWWKDLDDANAQRLLDASGDYRYWLVQMRSFKPFTLTEPEEKIINIKDVTGASALNMIYSTITNRYTFKLEVDGEVKELSRGELMVYARHHDPDLRARAYQELYRVYGEDAPILGQIYQNLVRDWRNENVDLRGFANPMATRNLANDIPDEVVNTLLDVCQKNAPVFQRFFKLKARWLGVERLRRYDVYAPVAVSDKHYGFEQAADMVLSSFNEFHPRFGSLAERVFADKHLHSTIQKGKRSGAFCAYVVPEMTPYVLVNYQGRTDDVSTLAHELGHAIHNMLSAHHSIFTAHACLPLAETASTFGEMMLVDRLLAEETDEAVRRDLLFAQVDDNYATILRQAYFALFERKAHEMIKNGASVDELADAYLKNLREQFGDAVEINDEFRWEWVSIPHIYHTPFYVYAYTFGQLLVLSLYSQFKAEGEAFKPRYIDLLAAGGSAAPMDVLDKAGVDVRQAAFWQGGFDVVSDMIAQLEALPMPQ</sequence>
<dbReference type="Proteomes" id="UP000050417">
    <property type="component" value="Unassembled WGS sequence"/>
</dbReference>
<dbReference type="RefSeq" id="WP_075061208.1">
    <property type="nucleotide sequence ID" value="NZ_LGCL01000004.1"/>
</dbReference>
<evidence type="ECO:0000256" key="1">
    <source>
        <dbReference type="ARBA" id="ARBA00022670"/>
    </source>
</evidence>
<dbReference type="GO" id="GO:0046872">
    <property type="term" value="F:metal ion binding"/>
    <property type="evidence" value="ECO:0007669"/>
    <property type="project" value="UniProtKB-UniRule"/>
</dbReference>
<comment type="caution">
    <text evidence="9">The sequence shown here is derived from an EMBL/GenBank/DDBJ whole genome shotgun (WGS) entry which is preliminary data.</text>
</comment>
<accession>A0A0N8GPD1</accession>
<dbReference type="Gene3D" id="1.10.1370.20">
    <property type="entry name" value="Oligoendopeptidase f, C-terminal domain"/>
    <property type="match status" value="1"/>
</dbReference>
<name>A0A0N8GPD1_9CHLR</name>
<organism evidence="9 10">
    <name type="scientific">Ornatilinea apprima</name>
    <dbReference type="NCBI Taxonomy" id="1134406"/>
    <lineage>
        <taxon>Bacteria</taxon>
        <taxon>Bacillati</taxon>
        <taxon>Chloroflexota</taxon>
        <taxon>Anaerolineae</taxon>
        <taxon>Anaerolineales</taxon>
        <taxon>Anaerolineaceae</taxon>
        <taxon>Ornatilinea</taxon>
    </lineage>
</organism>
<gene>
    <name evidence="9" type="ORF">ADN00_01585</name>
</gene>
<dbReference type="Gene3D" id="1.20.140.70">
    <property type="entry name" value="Oligopeptidase f, N-terminal domain"/>
    <property type="match status" value="1"/>
</dbReference>
<dbReference type="InterPro" id="IPR013647">
    <property type="entry name" value="OligopepF_N_dom"/>
</dbReference>
<keyword evidence="10" id="KW-1185">Reference proteome</keyword>
<dbReference type="GO" id="GO:0004222">
    <property type="term" value="F:metalloendopeptidase activity"/>
    <property type="evidence" value="ECO:0007669"/>
    <property type="project" value="InterPro"/>
</dbReference>
<dbReference type="GO" id="GO:0006518">
    <property type="term" value="P:peptide metabolic process"/>
    <property type="evidence" value="ECO:0007669"/>
    <property type="project" value="TreeGrafter"/>
</dbReference>
<dbReference type="PATRIC" id="fig|1134406.4.peg.1076"/>
<evidence type="ECO:0000313" key="10">
    <source>
        <dbReference type="Proteomes" id="UP000050417"/>
    </source>
</evidence>
<keyword evidence="1 6" id="KW-0645">Protease</keyword>
<dbReference type="NCBIfam" id="TIGR02290">
    <property type="entry name" value="M3_fam_3"/>
    <property type="match status" value="1"/>
</dbReference>
<evidence type="ECO:0000259" key="8">
    <source>
        <dbReference type="Pfam" id="PF08439"/>
    </source>
</evidence>
<evidence type="ECO:0000256" key="2">
    <source>
        <dbReference type="ARBA" id="ARBA00022723"/>
    </source>
</evidence>
<dbReference type="CDD" id="cd09610">
    <property type="entry name" value="M3B_PepF"/>
    <property type="match status" value="1"/>
</dbReference>
<evidence type="ECO:0000256" key="5">
    <source>
        <dbReference type="ARBA" id="ARBA00023049"/>
    </source>
</evidence>
<dbReference type="InterPro" id="IPR042088">
    <property type="entry name" value="OligoPept_F_C"/>
</dbReference>
<dbReference type="InterPro" id="IPR011977">
    <property type="entry name" value="Pept_M3B_clade3"/>
</dbReference>
<dbReference type="SUPFAM" id="SSF55486">
    <property type="entry name" value="Metalloproteases ('zincins'), catalytic domain"/>
    <property type="match status" value="1"/>
</dbReference>
<evidence type="ECO:0000259" key="7">
    <source>
        <dbReference type="Pfam" id="PF01432"/>
    </source>
</evidence>
<dbReference type="PANTHER" id="PTHR11804">
    <property type="entry name" value="PROTEASE M3 THIMET OLIGOPEPTIDASE-RELATED"/>
    <property type="match status" value="1"/>
</dbReference>
<dbReference type="EMBL" id="LGCL01000004">
    <property type="protein sequence ID" value="KPL80562.1"/>
    <property type="molecule type" value="Genomic_DNA"/>
</dbReference>
<dbReference type="AlphaFoldDB" id="A0A0N8GPD1"/>
<keyword evidence="4 6" id="KW-0862">Zinc</keyword>
<keyword evidence="5 6" id="KW-0482">Metalloprotease</keyword>
<evidence type="ECO:0000256" key="4">
    <source>
        <dbReference type="ARBA" id="ARBA00022833"/>
    </source>
</evidence>
<dbReference type="InterPro" id="IPR001567">
    <property type="entry name" value="Pept_M3A_M3B_dom"/>
</dbReference>
<dbReference type="Pfam" id="PF01432">
    <property type="entry name" value="Peptidase_M3"/>
    <property type="match status" value="1"/>
</dbReference>
<evidence type="ECO:0000256" key="6">
    <source>
        <dbReference type="RuleBase" id="RU003435"/>
    </source>
</evidence>
<dbReference type="InterPro" id="IPR045090">
    <property type="entry name" value="Pept_M3A_M3B"/>
</dbReference>
<feature type="domain" description="Peptidase M3A/M3B catalytic" evidence="7">
    <location>
        <begin position="199"/>
        <end position="575"/>
    </location>
</feature>
<protein>
    <submittedName>
        <fullName evidence="9">Oligoendopeptidase F</fullName>
    </submittedName>
</protein>
<dbReference type="GO" id="GO:0006508">
    <property type="term" value="P:proteolysis"/>
    <property type="evidence" value="ECO:0007669"/>
    <property type="project" value="UniProtKB-KW"/>
</dbReference>
<evidence type="ECO:0000256" key="3">
    <source>
        <dbReference type="ARBA" id="ARBA00022801"/>
    </source>
</evidence>
<evidence type="ECO:0000313" key="9">
    <source>
        <dbReference type="EMBL" id="KPL80562.1"/>
    </source>
</evidence>